<accession>A0ABS4IK09</accession>
<sequence length="433" mass="49783">MKTFTLFILIGVSLLLTFGLWTYQPNYETLDISSHINEADIGGSREETKATIVEPSSIIIHTNDHHFGFTDPSDRQAFYQDMQSWSFTNLEVRESNARSQNNYEVEIIFPSALPVELLNDLFTLSDDDAEILPTWSFDRMYLTFDDLTSSINVEIPSIDENEQATAVINDSDRYEQLWDTVTVREGLTEYVHFDEGESPIYIPQEGVSMQQYSLAADVINPNDMVNALFPDPSLVSQSNESVASTEEVYYSDAQRGMSIYEERGTMEYINPQSSTPNDEVPIDLLERSISQINDHNGWTEEYKLMDLETAATNRVLYRKYHNGYPVFNFLGLSKIEQEWNDQELAQYHRPIFNLNNTLSSQSHELPSGNDVLYYINNKFRTDYDVENIQDVKPGYRLVYNGDYVALEPGWYLKYNDNWREINVTDIGPDEGGG</sequence>
<keyword evidence="3" id="KW-1185">Reference proteome</keyword>
<dbReference type="InterPro" id="IPR042274">
    <property type="entry name" value="YycH/YycI_2"/>
</dbReference>
<dbReference type="Gene3D" id="3.30.310.160">
    <property type="entry name" value="YycH protein, domain 2"/>
    <property type="match status" value="1"/>
</dbReference>
<evidence type="ECO:0000259" key="1">
    <source>
        <dbReference type="Pfam" id="PF07435"/>
    </source>
</evidence>
<dbReference type="Proteomes" id="UP001519345">
    <property type="component" value="Unassembled WGS sequence"/>
</dbReference>
<dbReference type="CDD" id="cd15787">
    <property type="entry name" value="YycH_N"/>
    <property type="match status" value="1"/>
</dbReference>
<gene>
    <name evidence="2" type="ORF">J2Z83_003437</name>
</gene>
<evidence type="ECO:0000313" key="3">
    <source>
        <dbReference type="Proteomes" id="UP001519345"/>
    </source>
</evidence>
<feature type="domain" description="Regulatory protein YycH" evidence="1">
    <location>
        <begin position="1"/>
        <end position="424"/>
    </location>
</feature>
<protein>
    <submittedName>
        <fullName evidence="2">Regulatory protein YycH of two-component signal transduction system YycFG</fullName>
    </submittedName>
</protein>
<dbReference type="Pfam" id="PF07435">
    <property type="entry name" value="YycH"/>
    <property type="match status" value="1"/>
</dbReference>
<name>A0ABS4IK09_9BACI</name>
<evidence type="ECO:0000313" key="2">
    <source>
        <dbReference type="EMBL" id="MBP1971298.1"/>
    </source>
</evidence>
<proteinExistence type="predicted"/>
<comment type="caution">
    <text evidence="2">The sequence shown here is derived from an EMBL/GenBank/DDBJ whole genome shotgun (WGS) entry which is preliminary data.</text>
</comment>
<organism evidence="2 3">
    <name type="scientific">Virgibacillus natechei</name>
    <dbReference type="NCBI Taxonomy" id="1216297"/>
    <lineage>
        <taxon>Bacteria</taxon>
        <taxon>Bacillati</taxon>
        <taxon>Bacillota</taxon>
        <taxon>Bacilli</taxon>
        <taxon>Bacillales</taxon>
        <taxon>Bacillaceae</taxon>
        <taxon>Virgibacillus</taxon>
    </lineage>
</organism>
<dbReference type="InterPro" id="IPR009996">
    <property type="entry name" value="YycH"/>
</dbReference>
<dbReference type="EMBL" id="JAGGKX010000024">
    <property type="protein sequence ID" value="MBP1971298.1"/>
    <property type="molecule type" value="Genomic_DNA"/>
</dbReference>
<reference evidence="2 3" key="1">
    <citation type="submission" date="2021-03" db="EMBL/GenBank/DDBJ databases">
        <title>Genomic Encyclopedia of Type Strains, Phase IV (KMG-IV): sequencing the most valuable type-strain genomes for metagenomic binning, comparative biology and taxonomic classification.</title>
        <authorList>
            <person name="Goeker M."/>
        </authorList>
    </citation>
    <scope>NUCLEOTIDE SEQUENCE [LARGE SCALE GENOMIC DNA]</scope>
    <source>
        <strain evidence="2 3">DSM 25609</strain>
    </source>
</reference>